<proteinExistence type="predicted"/>
<evidence type="ECO:0000313" key="1">
    <source>
        <dbReference type="EMBL" id="MCR2747215.1"/>
    </source>
</evidence>
<dbReference type="SUPFAM" id="SSF160113">
    <property type="entry name" value="YegP-like"/>
    <property type="match status" value="1"/>
</dbReference>
<gene>
    <name evidence="1" type="ORF">NSP04_11200</name>
</gene>
<organism evidence="1 2">
    <name type="scientific">Limnobacter parvus</name>
    <dbReference type="NCBI Taxonomy" id="2939690"/>
    <lineage>
        <taxon>Bacteria</taxon>
        <taxon>Pseudomonadati</taxon>
        <taxon>Pseudomonadota</taxon>
        <taxon>Betaproteobacteria</taxon>
        <taxon>Burkholderiales</taxon>
        <taxon>Burkholderiaceae</taxon>
        <taxon>Limnobacter</taxon>
    </lineage>
</organism>
<dbReference type="Gene3D" id="2.30.29.80">
    <property type="match status" value="1"/>
</dbReference>
<keyword evidence="2" id="KW-1185">Reference proteome</keyword>
<dbReference type="RefSeq" id="WP_257512438.1">
    <property type="nucleotide sequence ID" value="NZ_JANKHG010000018.1"/>
</dbReference>
<name>A0ABT1XIV8_9BURK</name>
<evidence type="ECO:0008006" key="3">
    <source>
        <dbReference type="Google" id="ProtNLM"/>
    </source>
</evidence>
<comment type="caution">
    <text evidence="1">The sequence shown here is derived from an EMBL/GenBank/DDBJ whole genome shotgun (WGS) entry which is preliminary data.</text>
</comment>
<dbReference type="InterPro" id="IPR036913">
    <property type="entry name" value="YegP-like_sf"/>
</dbReference>
<protein>
    <recommendedName>
        <fullName evidence="3">Toxin-antitoxin system HicB family antitoxin</fullName>
    </recommendedName>
</protein>
<dbReference type="Proteomes" id="UP001165267">
    <property type="component" value="Unassembled WGS sequence"/>
</dbReference>
<evidence type="ECO:0000313" key="2">
    <source>
        <dbReference type="Proteomes" id="UP001165267"/>
    </source>
</evidence>
<reference evidence="1" key="1">
    <citation type="submission" date="2022-07" db="EMBL/GenBank/DDBJ databases">
        <authorList>
            <person name="Xamxidin M."/>
        </authorList>
    </citation>
    <scope>NUCLEOTIDE SEQUENCE</scope>
    <source>
        <strain evidence="1">YS8-69</strain>
    </source>
</reference>
<sequence length="202" mass="22836">MAALTVRLSDEKHARLKALAKARGTPLNALIDEMTTLMLAEFDAETRFQVRAMRGKQTPVEEGLHLLAKARGDSGPSGGNSREMLHDRSKEYISAPLEKSEHSGYFSLAKTIDDRFKFTLHNHVHEIILISEIFETRQEAENAIKAFQNASKNEFQVNIRAKKIMDLKFGRLKFEVDEAMAKESASALITRIMKLSKNSYIK</sequence>
<dbReference type="EMBL" id="JANKHG010000018">
    <property type="protein sequence ID" value="MCR2747215.1"/>
    <property type="molecule type" value="Genomic_DNA"/>
</dbReference>
<accession>A0ABT1XIV8</accession>